<evidence type="ECO:0000313" key="1">
    <source>
        <dbReference type="EMBL" id="MBL6280155.1"/>
    </source>
</evidence>
<evidence type="ECO:0000313" key="2">
    <source>
        <dbReference type="Proteomes" id="UP000661193"/>
    </source>
</evidence>
<dbReference type="RefSeq" id="WP_203224384.1">
    <property type="nucleotide sequence ID" value="NZ_JAETXL010000015.1"/>
</dbReference>
<dbReference type="EMBL" id="JAETXL010000015">
    <property type="protein sequence ID" value="MBL6280155.1"/>
    <property type="molecule type" value="Genomic_DNA"/>
</dbReference>
<keyword evidence="2" id="KW-1185">Reference proteome</keyword>
<comment type="caution">
    <text evidence="1">The sequence shown here is derived from an EMBL/GenBank/DDBJ whole genome shotgun (WGS) entry which is preliminary data.</text>
</comment>
<organism evidence="1 2">
    <name type="scientific">Micromonospora fiedleri</name>
    <dbReference type="NCBI Taxonomy" id="1157498"/>
    <lineage>
        <taxon>Bacteria</taxon>
        <taxon>Bacillati</taxon>
        <taxon>Actinomycetota</taxon>
        <taxon>Actinomycetes</taxon>
        <taxon>Micromonosporales</taxon>
        <taxon>Micromonosporaceae</taxon>
        <taxon>Micromonospora</taxon>
    </lineage>
</organism>
<dbReference type="Proteomes" id="UP000661193">
    <property type="component" value="Unassembled WGS sequence"/>
</dbReference>
<reference evidence="1 2" key="1">
    <citation type="submission" date="2021-01" db="EMBL/GenBank/DDBJ databases">
        <title>Genome sequencing of Micromonospora fiedleri MG-37.</title>
        <authorList>
            <person name="Moreland P.E.J."/>
            <person name="Stach J.E.M."/>
        </authorList>
    </citation>
    <scope>NUCLEOTIDE SEQUENCE [LARGE SCALE GENOMIC DNA]</scope>
    <source>
        <strain evidence="1 2">MG-37</strain>
    </source>
</reference>
<sequence>MGKHTIKRGLRAAECRPNGSCHDSENRCVHCGEHIADLHQPDCPHADEPADECDSRPLVVSQAVIELRSEDNGVEEVRRAVEVLLREGFDVRGPSVAVFRKSDTDHTQGWGEWIGVVTVPKRA</sequence>
<proteinExistence type="predicted"/>
<protein>
    <submittedName>
        <fullName evidence="1">Uncharacterized protein</fullName>
    </submittedName>
</protein>
<gene>
    <name evidence="1" type="ORF">JMF97_28735</name>
</gene>
<name>A0ABS1UUV2_9ACTN</name>
<accession>A0ABS1UUV2</accession>